<evidence type="ECO:0000313" key="2">
    <source>
        <dbReference type="EMBL" id="EYC23780.1"/>
    </source>
</evidence>
<dbReference type="Proteomes" id="UP000024635">
    <property type="component" value="Unassembled WGS sequence"/>
</dbReference>
<dbReference type="STRING" id="53326.A0A016V8K1"/>
<evidence type="ECO:0008006" key="4">
    <source>
        <dbReference type="Google" id="ProtNLM"/>
    </source>
</evidence>
<dbReference type="OrthoDB" id="5865523at2759"/>
<gene>
    <name evidence="2" type="primary">Acey_s0015.g2828</name>
    <name evidence="2" type="ORF">Y032_0015g2828</name>
</gene>
<dbReference type="Pfam" id="PF03564">
    <property type="entry name" value="DUF1759"/>
    <property type="match status" value="1"/>
</dbReference>
<feature type="region of interest" description="Disordered" evidence="1">
    <location>
        <begin position="135"/>
        <end position="166"/>
    </location>
</feature>
<keyword evidence="3" id="KW-1185">Reference proteome</keyword>
<protein>
    <recommendedName>
        <fullName evidence="4">CCHC-type domain-containing protein</fullName>
    </recommendedName>
</protein>
<evidence type="ECO:0000313" key="3">
    <source>
        <dbReference type="Proteomes" id="UP000024635"/>
    </source>
</evidence>
<feature type="compositionally biased region" description="Low complexity" evidence="1">
    <location>
        <begin position="575"/>
        <end position="589"/>
    </location>
</feature>
<proteinExistence type="predicted"/>
<dbReference type="InterPro" id="IPR005312">
    <property type="entry name" value="DUF1759"/>
</dbReference>
<reference evidence="3" key="1">
    <citation type="journal article" date="2015" name="Nat. Genet.">
        <title>The genome and transcriptome of the zoonotic hookworm Ancylostoma ceylanicum identify infection-specific gene families.</title>
        <authorList>
            <person name="Schwarz E.M."/>
            <person name="Hu Y."/>
            <person name="Antoshechkin I."/>
            <person name="Miller M.M."/>
            <person name="Sternberg P.W."/>
            <person name="Aroian R.V."/>
        </authorList>
    </citation>
    <scope>NUCLEOTIDE SEQUENCE</scope>
    <source>
        <strain evidence="3">HY135</strain>
    </source>
</reference>
<evidence type="ECO:0000256" key="1">
    <source>
        <dbReference type="SAM" id="MobiDB-lite"/>
    </source>
</evidence>
<feature type="compositionally biased region" description="Polar residues" evidence="1">
    <location>
        <begin position="501"/>
        <end position="511"/>
    </location>
</feature>
<organism evidence="2 3">
    <name type="scientific">Ancylostoma ceylanicum</name>
    <dbReference type="NCBI Taxonomy" id="53326"/>
    <lineage>
        <taxon>Eukaryota</taxon>
        <taxon>Metazoa</taxon>
        <taxon>Ecdysozoa</taxon>
        <taxon>Nematoda</taxon>
        <taxon>Chromadorea</taxon>
        <taxon>Rhabditida</taxon>
        <taxon>Rhabditina</taxon>
        <taxon>Rhabditomorpha</taxon>
        <taxon>Strongyloidea</taxon>
        <taxon>Ancylostomatidae</taxon>
        <taxon>Ancylostomatinae</taxon>
        <taxon>Ancylostoma</taxon>
    </lineage>
</organism>
<dbReference type="AlphaFoldDB" id="A0A016V8K1"/>
<feature type="compositionally biased region" description="Basic and acidic residues" evidence="1">
    <location>
        <begin position="564"/>
        <end position="574"/>
    </location>
</feature>
<accession>A0A016V8K1</accession>
<feature type="region of interest" description="Disordered" evidence="1">
    <location>
        <begin position="488"/>
        <end position="595"/>
    </location>
</feature>
<sequence length="595" mass="67439">MVTVGLCENRLASAIGELESAKGQVSENLLDPYASGESASEQIHQLQQRQEAILSHISRIEEALSMVRERHNLLIQQISTSTSQETDLHAYEAFAEEHNLNQVQVEAETLLHTLKAIAGVDSETLHSIRIQQLDNTIHEGPTTTQATTTSQHPSGPPQTTHDPSHTVADLQSETVQQLDNLHVETPIQQTVTTIKPVKKSAVASHRPHLSIQLEKLRLPTFDGDATKFQHFWCSFELAVHNDDSIDLNMKYLYLQSLIKGEAKVVLQDLVPGECNYYHLVQTLKKRYDCPRKTRALLHHQLYQLPPSTDAASDMRSTWFRVSGILHSLQRFEDLNKVVSIIDLVRSKFPLVIQEKLNDAEFQRGTDFDLKQAMVHLDNIISSRERFEYTCARSNIFNVNRDQNAHNPQSCSQSLNVNYDPSRCCFCNSPLHNSRRCEQQNPAVIRRKIVSLQGLCWKCFDQGHRQNNCNYPSCRNCGGNHHQLLCTSPRRGQRPFSDHKQLSTSELRSSRTCHWPPENSPRTRSPARDGRRSRDCSRDHSYQSRKSSGHRSLLEATSSSPAGRRTSELPVRESTHSQSSVDSSVHLVVLDSDHKN</sequence>
<comment type="caution">
    <text evidence="2">The sequence shown here is derived from an EMBL/GenBank/DDBJ whole genome shotgun (WGS) entry which is preliminary data.</text>
</comment>
<dbReference type="EMBL" id="JARK01001351">
    <property type="protein sequence ID" value="EYC23780.1"/>
    <property type="molecule type" value="Genomic_DNA"/>
</dbReference>
<feature type="compositionally biased region" description="Polar residues" evidence="1">
    <location>
        <begin position="150"/>
        <end position="161"/>
    </location>
</feature>
<dbReference type="PANTHER" id="PTHR47331">
    <property type="entry name" value="PHD-TYPE DOMAIN-CONTAINING PROTEIN"/>
    <property type="match status" value="1"/>
</dbReference>
<feature type="compositionally biased region" description="Basic and acidic residues" evidence="1">
    <location>
        <begin position="525"/>
        <end position="541"/>
    </location>
</feature>
<name>A0A016V8K1_9BILA</name>